<dbReference type="AlphaFoldDB" id="A0A9Q3GPR2"/>
<dbReference type="Proteomes" id="UP000765509">
    <property type="component" value="Unassembled WGS sequence"/>
</dbReference>
<dbReference type="InterPro" id="IPR050951">
    <property type="entry name" value="Retrovirus_Pol_polyprotein"/>
</dbReference>
<evidence type="ECO:0000313" key="4">
    <source>
        <dbReference type="Proteomes" id="UP000765509"/>
    </source>
</evidence>
<dbReference type="InterPro" id="IPR041577">
    <property type="entry name" value="RT_RNaseH_2"/>
</dbReference>
<comment type="caution">
    <text evidence="3">The sequence shown here is derived from an EMBL/GenBank/DDBJ whole genome shotgun (WGS) entry which is preliminary data.</text>
</comment>
<evidence type="ECO:0000256" key="1">
    <source>
        <dbReference type="ARBA" id="ARBA00023268"/>
    </source>
</evidence>
<protein>
    <recommendedName>
        <fullName evidence="2">Reverse transcriptase/retrotransposon-derived protein RNase H-like domain-containing protein</fullName>
    </recommendedName>
</protein>
<evidence type="ECO:0000259" key="2">
    <source>
        <dbReference type="Pfam" id="PF17919"/>
    </source>
</evidence>
<dbReference type="GO" id="GO:0003824">
    <property type="term" value="F:catalytic activity"/>
    <property type="evidence" value="ECO:0007669"/>
    <property type="project" value="UniProtKB-KW"/>
</dbReference>
<keyword evidence="4" id="KW-1185">Reference proteome</keyword>
<reference evidence="3" key="1">
    <citation type="submission" date="2021-03" db="EMBL/GenBank/DDBJ databases">
        <title>Draft genome sequence of rust myrtle Austropuccinia psidii MF-1, a brazilian biotype.</title>
        <authorList>
            <person name="Quecine M.C."/>
            <person name="Pachon D.M.R."/>
            <person name="Bonatelli M.L."/>
            <person name="Correr F.H."/>
            <person name="Franceschini L.M."/>
            <person name="Leite T.F."/>
            <person name="Margarido G.R.A."/>
            <person name="Almeida C.A."/>
            <person name="Ferrarezi J.A."/>
            <person name="Labate C.A."/>
        </authorList>
    </citation>
    <scope>NUCLEOTIDE SEQUENCE</scope>
    <source>
        <strain evidence="3">MF-1</strain>
    </source>
</reference>
<gene>
    <name evidence="3" type="ORF">O181_014324</name>
</gene>
<name>A0A9Q3GPR2_9BASI</name>
<organism evidence="3 4">
    <name type="scientific">Austropuccinia psidii MF-1</name>
    <dbReference type="NCBI Taxonomy" id="1389203"/>
    <lineage>
        <taxon>Eukaryota</taxon>
        <taxon>Fungi</taxon>
        <taxon>Dikarya</taxon>
        <taxon>Basidiomycota</taxon>
        <taxon>Pucciniomycotina</taxon>
        <taxon>Pucciniomycetes</taxon>
        <taxon>Pucciniales</taxon>
        <taxon>Sphaerophragmiaceae</taxon>
        <taxon>Austropuccinia</taxon>
    </lineage>
</organism>
<dbReference type="SUPFAM" id="SSF56672">
    <property type="entry name" value="DNA/RNA polymerases"/>
    <property type="match status" value="1"/>
</dbReference>
<accession>A0A9Q3GPR2</accession>
<dbReference type="PANTHER" id="PTHR37984">
    <property type="entry name" value="PROTEIN CBG26694"/>
    <property type="match status" value="1"/>
</dbReference>
<sequence>MPQNKKGMISLLRFSSYYRQHLKDFEIHARSLYSICDQQTVFQMTQESIQEYENIKYALTNEPLLLIPDWKLTFKMYSDACGEGLGAALHQAQVVNDKPYGDPVCFISRKIKTTEARYGVITDCNAMKSFLNMETPNRHMLRWQIAIQEYRGNMTIVHKAGNIHKNADDFSGWELPNKSDNPAYFPANAEPQIPI</sequence>
<dbReference type="InterPro" id="IPR043502">
    <property type="entry name" value="DNA/RNA_pol_sf"/>
</dbReference>
<dbReference type="InterPro" id="IPR043128">
    <property type="entry name" value="Rev_trsase/Diguanyl_cyclase"/>
</dbReference>
<dbReference type="Gene3D" id="3.30.70.270">
    <property type="match status" value="1"/>
</dbReference>
<dbReference type="Pfam" id="PF17919">
    <property type="entry name" value="RT_RNaseH_2"/>
    <property type="match status" value="1"/>
</dbReference>
<evidence type="ECO:0000313" key="3">
    <source>
        <dbReference type="EMBL" id="MBW0474609.1"/>
    </source>
</evidence>
<dbReference type="PANTHER" id="PTHR37984:SF5">
    <property type="entry name" value="PROTEIN NYNRIN-LIKE"/>
    <property type="match status" value="1"/>
</dbReference>
<dbReference type="EMBL" id="AVOT02003799">
    <property type="protein sequence ID" value="MBW0474609.1"/>
    <property type="molecule type" value="Genomic_DNA"/>
</dbReference>
<keyword evidence="1" id="KW-0511">Multifunctional enzyme</keyword>
<proteinExistence type="predicted"/>
<feature type="domain" description="Reverse transcriptase/retrotransposon-derived protein RNase H-like" evidence="2">
    <location>
        <begin position="45"/>
        <end position="121"/>
    </location>
</feature>